<dbReference type="PANTHER" id="PTHR46401">
    <property type="entry name" value="GLYCOSYLTRANSFERASE WBBK-RELATED"/>
    <property type="match status" value="1"/>
</dbReference>
<sequence>MIYVSVTYDYSPGFDKAENWFHRTRAYTGILQCLGEAETVISIKEIDVEGTITHRNVQHEFVSFGKKKSWFPFKRNRFIKSLNPDVVLLQGLLYPLQFLQLRLLLNRRVRIIAQHHAEKPFNGIKKWVQRLADHYIDAYLFASHALGMTWVTNGNISSAQKLHEVMEVSSIFYPVDRLLAQAKTGAKGQPVFLWVGRLNANKDPLNVVKAFLKFIQIQPGAKLYMIYHTDELLEEIKALLKDHHQKEAIILVGQVPHDDLLYWYNSADFIVSGSHYEGSGTAICEAMSCGCIPVVTDIASFRMITDNGNCGILYEAGNETAMLAALIAGMQLNRQEKRVLCLNYFKTNLSFEAIAGRIRTVAASL</sequence>
<dbReference type="Gene3D" id="3.40.50.2000">
    <property type="entry name" value="Glycogen Phosphorylase B"/>
    <property type="match status" value="2"/>
</dbReference>
<name>A0ABV6L237_9SPHI</name>
<keyword evidence="1 3" id="KW-0808">Transferase</keyword>
<gene>
    <name evidence="3" type="ORF">ACFFGT_06275</name>
</gene>
<proteinExistence type="predicted"/>
<keyword evidence="3" id="KW-0328">Glycosyltransferase</keyword>
<organism evidence="3 4">
    <name type="scientific">Mucilaginibacter angelicae</name>
    <dbReference type="NCBI Taxonomy" id="869718"/>
    <lineage>
        <taxon>Bacteria</taxon>
        <taxon>Pseudomonadati</taxon>
        <taxon>Bacteroidota</taxon>
        <taxon>Sphingobacteriia</taxon>
        <taxon>Sphingobacteriales</taxon>
        <taxon>Sphingobacteriaceae</taxon>
        <taxon>Mucilaginibacter</taxon>
    </lineage>
</organism>
<dbReference type="CDD" id="cd03801">
    <property type="entry name" value="GT4_PimA-like"/>
    <property type="match status" value="1"/>
</dbReference>
<dbReference type="Proteomes" id="UP001589828">
    <property type="component" value="Unassembled WGS sequence"/>
</dbReference>
<dbReference type="EMBL" id="JBHLTS010000017">
    <property type="protein sequence ID" value="MFC0513795.1"/>
    <property type="molecule type" value="Genomic_DNA"/>
</dbReference>
<feature type="domain" description="Glycosyl transferase family 1" evidence="2">
    <location>
        <begin position="183"/>
        <end position="331"/>
    </location>
</feature>
<keyword evidence="4" id="KW-1185">Reference proteome</keyword>
<evidence type="ECO:0000313" key="3">
    <source>
        <dbReference type="EMBL" id="MFC0513795.1"/>
    </source>
</evidence>
<accession>A0ABV6L237</accession>
<dbReference type="RefSeq" id="WP_377021653.1">
    <property type="nucleotide sequence ID" value="NZ_JBHLTS010000017.1"/>
</dbReference>
<protein>
    <submittedName>
        <fullName evidence="3">Glycosyltransferase family 4 protein</fullName>
        <ecNumber evidence="3">2.4.-.-</ecNumber>
    </submittedName>
</protein>
<dbReference type="SUPFAM" id="SSF53756">
    <property type="entry name" value="UDP-Glycosyltransferase/glycogen phosphorylase"/>
    <property type="match status" value="1"/>
</dbReference>
<reference evidence="3 4" key="1">
    <citation type="submission" date="2024-09" db="EMBL/GenBank/DDBJ databases">
        <authorList>
            <person name="Sun Q."/>
            <person name="Mori K."/>
        </authorList>
    </citation>
    <scope>NUCLEOTIDE SEQUENCE [LARGE SCALE GENOMIC DNA]</scope>
    <source>
        <strain evidence="3 4">NCAIM B.02415</strain>
    </source>
</reference>
<dbReference type="PANTHER" id="PTHR46401:SF2">
    <property type="entry name" value="GLYCOSYLTRANSFERASE WBBK-RELATED"/>
    <property type="match status" value="1"/>
</dbReference>
<dbReference type="EC" id="2.4.-.-" evidence="3"/>
<comment type="caution">
    <text evidence="3">The sequence shown here is derived from an EMBL/GenBank/DDBJ whole genome shotgun (WGS) entry which is preliminary data.</text>
</comment>
<evidence type="ECO:0000256" key="1">
    <source>
        <dbReference type="ARBA" id="ARBA00022679"/>
    </source>
</evidence>
<dbReference type="GO" id="GO:0016757">
    <property type="term" value="F:glycosyltransferase activity"/>
    <property type="evidence" value="ECO:0007669"/>
    <property type="project" value="UniProtKB-KW"/>
</dbReference>
<dbReference type="InterPro" id="IPR001296">
    <property type="entry name" value="Glyco_trans_1"/>
</dbReference>
<dbReference type="Pfam" id="PF00534">
    <property type="entry name" value="Glycos_transf_1"/>
    <property type="match status" value="1"/>
</dbReference>
<evidence type="ECO:0000313" key="4">
    <source>
        <dbReference type="Proteomes" id="UP001589828"/>
    </source>
</evidence>
<evidence type="ECO:0000259" key="2">
    <source>
        <dbReference type="Pfam" id="PF00534"/>
    </source>
</evidence>